<evidence type="ECO:0000313" key="2">
    <source>
        <dbReference type="EMBL" id="CAK9059930.1"/>
    </source>
</evidence>
<organism evidence="2 3">
    <name type="scientific">Durusdinium trenchii</name>
    <dbReference type="NCBI Taxonomy" id="1381693"/>
    <lineage>
        <taxon>Eukaryota</taxon>
        <taxon>Sar</taxon>
        <taxon>Alveolata</taxon>
        <taxon>Dinophyceae</taxon>
        <taxon>Suessiales</taxon>
        <taxon>Symbiodiniaceae</taxon>
        <taxon>Durusdinium</taxon>
    </lineage>
</organism>
<dbReference type="EMBL" id="CAXAMN010021473">
    <property type="protein sequence ID" value="CAK9059930.1"/>
    <property type="molecule type" value="Genomic_DNA"/>
</dbReference>
<accession>A0ABP0NCC4</accession>
<feature type="compositionally biased region" description="Basic and acidic residues" evidence="1">
    <location>
        <begin position="165"/>
        <end position="183"/>
    </location>
</feature>
<keyword evidence="3" id="KW-1185">Reference proteome</keyword>
<gene>
    <name evidence="2" type="ORF">CCMP2556_LOCUS29492</name>
</gene>
<proteinExistence type="predicted"/>
<evidence type="ECO:0000256" key="1">
    <source>
        <dbReference type="SAM" id="MobiDB-lite"/>
    </source>
</evidence>
<dbReference type="Proteomes" id="UP001642484">
    <property type="component" value="Unassembled WGS sequence"/>
</dbReference>
<name>A0ABP0NCC4_9DINO</name>
<sequence length="245" mass="28612">MKQLVVQRVRLRARAEGRRLLSQSRWPETSGIHEPVWDKQIMQFPLMNMFETYFVLREARQRVLNGSMLHSVNDFNHRFMERFLGFHNEVESMSGKRRSEPGRLEVASLTARAVWLQQRPGSRWELLPHYCQVVQGRRAQHHGQKWLQVTTRLALEERWLSRSKEDLRANSSDRQDSQMERGPRALCGLRAAPRGRHRSGLPDRRHSAGRGAGQRIEKVLRTTAAGGCGKAEVFHRRFPHVLFKH</sequence>
<comment type="caution">
    <text evidence="2">The sequence shown here is derived from an EMBL/GenBank/DDBJ whole genome shotgun (WGS) entry which is preliminary data.</text>
</comment>
<protein>
    <submittedName>
        <fullName evidence="2">Uncharacterized protein</fullName>
    </submittedName>
</protein>
<evidence type="ECO:0000313" key="3">
    <source>
        <dbReference type="Proteomes" id="UP001642484"/>
    </source>
</evidence>
<reference evidence="2 3" key="1">
    <citation type="submission" date="2024-02" db="EMBL/GenBank/DDBJ databases">
        <authorList>
            <person name="Chen Y."/>
            <person name="Shah S."/>
            <person name="Dougan E. K."/>
            <person name="Thang M."/>
            <person name="Chan C."/>
        </authorList>
    </citation>
    <scope>NUCLEOTIDE SEQUENCE [LARGE SCALE GENOMIC DNA]</scope>
</reference>
<feature type="region of interest" description="Disordered" evidence="1">
    <location>
        <begin position="165"/>
        <end position="216"/>
    </location>
</feature>